<evidence type="ECO:0000256" key="2">
    <source>
        <dbReference type="ARBA" id="ARBA00022692"/>
    </source>
</evidence>
<name>A0A1C4XGB2_9ACTN</name>
<feature type="domain" description="Major facilitator superfamily (MFS) profile" evidence="7">
    <location>
        <begin position="15"/>
        <end position="504"/>
    </location>
</feature>
<dbReference type="PANTHER" id="PTHR42718">
    <property type="entry name" value="MAJOR FACILITATOR SUPERFAMILY MULTIDRUG TRANSPORTER MFSC"/>
    <property type="match status" value="1"/>
</dbReference>
<feature type="transmembrane region" description="Helical" evidence="6">
    <location>
        <begin position="83"/>
        <end position="102"/>
    </location>
</feature>
<dbReference type="PANTHER" id="PTHR42718:SF42">
    <property type="entry name" value="EXPORT PROTEIN"/>
    <property type="match status" value="1"/>
</dbReference>
<evidence type="ECO:0000313" key="9">
    <source>
        <dbReference type="Proteomes" id="UP000198224"/>
    </source>
</evidence>
<dbReference type="InterPro" id="IPR011701">
    <property type="entry name" value="MFS"/>
</dbReference>
<dbReference type="InterPro" id="IPR036259">
    <property type="entry name" value="MFS_trans_sf"/>
</dbReference>
<feature type="transmembrane region" description="Helical" evidence="6">
    <location>
        <begin position="337"/>
        <end position="356"/>
    </location>
</feature>
<feature type="transmembrane region" description="Helical" evidence="6">
    <location>
        <begin position="114"/>
        <end position="136"/>
    </location>
</feature>
<reference evidence="9" key="1">
    <citation type="submission" date="2016-06" db="EMBL/GenBank/DDBJ databases">
        <authorList>
            <person name="Varghese N."/>
            <person name="Submissions Spin"/>
        </authorList>
    </citation>
    <scope>NUCLEOTIDE SEQUENCE [LARGE SCALE GENOMIC DNA]</scope>
    <source>
        <strain evidence="9">DSM 45160</strain>
    </source>
</reference>
<feature type="transmembrane region" description="Helical" evidence="6">
    <location>
        <begin position="308"/>
        <end position="330"/>
    </location>
</feature>
<dbReference type="InterPro" id="IPR020846">
    <property type="entry name" value="MFS_dom"/>
</dbReference>
<feature type="transmembrane region" description="Helical" evidence="6">
    <location>
        <begin position="234"/>
        <end position="251"/>
    </location>
</feature>
<dbReference type="PRINTS" id="PR01036">
    <property type="entry name" value="TCRTETB"/>
</dbReference>
<gene>
    <name evidence="8" type="ORF">GA0070612_3575</name>
</gene>
<keyword evidence="9" id="KW-1185">Reference proteome</keyword>
<dbReference type="CDD" id="cd17321">
    <property type="entry name" value="MFS_MMR_MDR_like"/>
    <property type="match status" value="1"/>
</dbReference>
<feature type="transmembrane region" description="Helical" evidence="6">
    <location>
        <begin position="272"/>
        <end position="296"/>
    </location>
</feature>
<dbReference type="SUPFAM" id="SSF103473">
    <property type="entry name" value="MFS general substrate transporter"/>
    <property type="match status" value="1"/>
</dbReference>
<keyword evidence="2 6" id="KW-0812">Transmembrane</keyword>
<sequence length="529" mass="54849">MPPPPDSGHPRRWRILAVLVCCLLSIILDNTVLNVALRTLTDPRHGLGATHSQLEWILSSYTLVFAALLFACGAAADRFGRRRLLLVGLAVFGLASLASAYADNPLTLIITRAVMGVGAAAVMPSTLAVIAAVFPMRERPRAIGVWAGAVGFALAIGPITGGLLLSRFWWGSIFLVNVPLVLGCVVAVLLVVPESRGHPDRGLDLPGVGLSVAGLAALVSGVIAGGRLGTLADVRVWAPILVGVAALWLFVRHERRAAQPAFELSFLRDPAFSAALAAVGFVSFAMLGFLFFSAFYLQSVRGYSPLRAGSFTLALAAANVLVGPLSAAAVRRHGPRAVCAAGLLSVGAALLGVALVRQHTPPWALVPMFALLGGGMAAVLPAASMSIMTAVPREKAGVSSAMNNTIRQVGNVLGVAVLGSVLASTYRAGVSDELTVLPAAARHDAGESLDATLAAAHTWGGDTEALVVAARAAFIDAMHLTAVLAALLALAGAVVTVRWLPRTLPTQDRPTAPTPDRPQRYAVESSPKP</sequence>
<dbReference type="Gene3D" id="1.20.1720.10">
    <property type="entry name" value="Multidrug resistance protein D"/>
    <property type="match status" value="1"/>
</dbReference>
<feature type="transmembrane region" description="Helical" evidence="6">
    <location>
        <begin position="15"/>
        <end position="36"/>
    </location>
</feature>
<evidence type="ECO:0000256" key="3">
    <source>
        <dbReference type="ARBA" id="ARBA00022989"/>
    </source>
</evidence>
<dbReference type="AlphaFoldDB" id="A0A1C4XGB2"/>
<feature type="transmembrane region" description="Helical" evidence="6">
    <location>
        <begin position="477"/>
        <end position="500"/>
    </location>
</feature>
<evidence type="ECO:0000256" key="1">
    <source>
        <dbReference type="ARBA" id="ARBA00004651"/>
    </source>
</evidence>
<evidence type="ECO:0000259" key="7">
    <source>
        <dbReference type="PROSITE" id="PS50850"/>
    </source>
</evidence>
<dbReference type="Gene3D" id="1.20.1250.20">
    <property type="entry name" value="MFS general substrate transporter like domains"/>
    <property type="match status" value="1"/>
</dbReference>
<dbReference type="GO" id="GO:0022857">
    <property type="term" value="F:transmembrane transporter activity"/>
    <property type="evidence" value="ECO:0007669"/>
    <property type="project" value="InterPro"/>
</dbReference>
<dbReference type="Proteomes" id="UP000198224">
    <property type="component" value="Chromosome I"/>
</dbReference>
<accession>A0A1C4XGB2</accession>
<feature type="transmembrane region" description="Helical" evidence="6">
    <location>
        <begin position="143"/>
        <end position="163"/>
    </location>
</feature>
<feature type="transmembrane region" description="Helical" evidence="6">
    <location>
        <begin position="205"/>
        <end position="228"/>
    </location>
</feature>
<keyword evidence="3 6" id="KW-1133">Transmembrane helix</keyword>
<protein>
    <submittedName>
        <fullName evidence="8">MFS transporter, DHA2 family, integral membrane protein</fullName>
    </submittedName>
</protein>
<feature type="transmembrane region" description="Helical" evidence="6">
    <location>
        <begin position="409"/>
        <end position="428"/>
    </location>
</feature>
<organism evidence="8 9">
    <name type="scientific">Micromonospora chokoriensis</name>
    <dbReference type="NCBI Taxonomy" id="356851"/>
    <lineage>
        <taxon>Bacteria</taxon>
        <taxon>Bacillati</taxon>
        <taxon>Actinomycetota</taxon>
        <taxon>Actinomycetes</taxon>
        <taxon>Micromonosporales</taxon>
        <taxon>Micromonosporaceae</taxon>
        <taxon>Micromonospora</taxon>
    </lineage>
</organism>
<comment type="subcellular location">
    <subcellularLocation>
        <location evidence="1">Cell membrane</location>
        <topology evidence="1">Multi-pass membrane protein</topology>
    </subcellularLocation>
</comment>
<dbReference type="GO" id="GO:0005886">
    <property type="term" value="C:plasma membrane"/>
    <property type="evidence" value="ECO:0007669"/>
    <property type="project" value="UniProtKB-SubCell"/>
</dbReference>
<feature type="transmembrane region" description="Helical" evidence="6">
    <location>
        <begin position="169"/>
        <end position="193"/>
    </location>
</feature>
<dbReference type="EMBL" id="LT607409">
    <property type="protein sequence ID" value="SCF07570.1"/>
    <property type="molecule type" value="Genomic_DNA"/>
</dbReference>
<evidence type="ECO:0000256" key="4">
    <source>
        <dbReference type="ARBA" id="ARBA00023136"/>
    </source>
</evidence>
<dbReference type="RefSeq" id="WP_231924231.1">
    <property type="nucleotide sequence ID" value="NZ_LT607409.1"/>
</dbReference>
<proteinExistence type="predicted"/>
<evidence type="ECO:0000313" key="8">
    <source>
        <dbReference type="EMBL" id="SCF07570.1"/>
    </source>
</evidence>
<dbReference type="PROSITE" id="PS50850">
    <property type="entry name" value="MFS"/>
    <property type="match status" value="1"/>
</dbReference>
<feature type="region of interest" description="Disordered" evidence="5">
    <location>
        <begin position="504"/>
        <end position="529"/>
    </location>
</feature>
<evidence type="ECO:0000256" key="6">
    <source>
        <dbReference type="SAM" id="Phobius"/>
    </source>
</evidence>
<keyword evidence="4 6" id="KW-0472">Membrane</keyword>
<dbReference type="Pfam" id="PF07690">
    <property type="entry name" value="MFS_1"/>
    <property type="match status" value="1"/>
</dbReference>
<feature type="transmembrane region" description="Helical" evidence="6">
    <location>
        <begin position="368"/>
        <end position="388"/>
    </location>
</feature>
<evidence type="ECO:0000256" key="5">
    <source>
        <dbReference type="SAM" id="MobiDB-lite"/>
    </source>
</evidence>